<feature type="region of interest" description="Disordered" evidence="1">
    <location>
        <begin position="243"/>
        <end position="269"/>
    </location>
</feature>
<evidence type="ECO:0000259" key="2">
    <source>
        <dbReference type="Pfam" id="PF16561"/>
    </source>
</evidence>
<comment type="caution">
    <text evidence="3">The sequence shown here is derived from an EMBL/GenBank/DDBJ whole genome shotgun (WGS) entry which is preliminary data.</text>
</comment>
<dbReference type="SUPFAM" id="SSF81296">
    <property type="entry name" value="E set domains"/>
    <property type="match status" value="1"/>
</dbReference>
<feature type="compositionally biased region" description="Low complexity" evidence="1">
    <location>
        <begin position="602"/>
        <end position="612"/>
    </location>
</feature>
<dbReference type="CDD" id="cd02859">
    <property type="entry name" value="E_set_AMPKbeta_like_N"/>
    <property type="match status" value="1"/>
</dbReference>
<feature type="region of interest" description="Disordered" evidence="1">
    <location>
        <begin position="393"/>
        <end position="431"/>
    </location>
</feature>
<dbReference type="InterPro" id="IPR032640">
    <property type="entry name" value="AMPK1_CBM"/>
</dbReference>
<dbReference type="GeneID" id="93591717"/>
<dbReference type="OrthoDB" id="5873279at2759"/>
<feature type="region of interest" description="Disordered" evidence="1">
    <location>
        <begin position="366"/>
        <end position="385"/>
    </location>
</feature>
<dbReference type="Proteomes" id="UP000283090">
    <property type="component" value="Unassembled WGS sequence"/>
</dbReference>
<feature type="compositionally biased region" description="Basic and acidic residues" evidence="1">
    <location>
        <begin position="613"/>
        <end position="630"/>
    </location>
</feature>
<dbReference type="InterPro" id="IPR014756">
    <property type="entry name" value="Ig_E-set"/>
</dbReference>
<evidence type="ECO:0000313" key="3">
    <source>
        <dbReference type="EMBL" id="RVD81546.1"/>
    </source>
</evidence>
<feature type="compositionally biased region" description="Basic and acidic residues" evidence="1">
    <location>
        <begin position="133"/>
        <end position="153"/>
    </location>
</feature>
<dbReference type="InterPro" id="IPR013783">
    <property type="entry name" value="Ig-like_fold"/>
</dbReference>
<feature type="compositionally biased region" description="Basic and acidic residues" evidence="1">
    <location>
        <begin position="518"/>
        <end position="531"/>
    </location>
</feature>
<dbReference type="EMBL" id="SAEB01000012">
    <property type="protein sequence ID" value="RVD81546.1"/>
    <property type="molecule type" value="Genomic_DNA"/>
</dbReference>
<dbReference type="VEuPathDB" id="FungiDB:DFL_009406"/>
<accession>A0A436ZS12</accession>
<proteinExistence type="predicted"/>
<dbReference type="STRING" id="97331.A0A436ZS12"/>
<organism evidence="3 4">
    <name type="scientific">Arthrobotrys flagrans</name>
    <name type="common">Nematode-trapping fungus</name>
    <name type="synonym">Trichothecium flagrans</name>
    <dbReference type="NCBI Taxonomy" id="97331"/>
    <lineage>
        <taxon>Eukaryota</taxon>
        <taxon>Fungi</taxon>
        <taxon>Dikarya</taxon>
        <taxon>Ascomycota</taxon>
        <taxon>Pezizomycotina</taxon>
        <taxon>Orbiliomycetes</taxon>
        <taxon>Orbiliales</taxon>
        <taxon>Orbiliaceae</taxon>
        <taxon>Arthrobotrys</taxon>
    </lineage>
</organism>
<evidence type="ECO:0000256" key="1">
    <source>
        <dbReference type="SAM" id="MobiDB-lite"/>
    </source>
</evidence>
<feature type="domain" description="AMP-activated protein kinase glycogen-binding" evidence="2">
    <location>
        <begin position="9"/>
        <end position="87"/>
    </location>
</feature>
<dbReference type="Gene3D" id="2.60.40.10">
    <property type="entry name" value="Immunoglobulins"/>
    <property type="match status" value="1"/>
</dbReference>
<evidence type="ECO:0000313" key="4">
    <source>
        <dbReference type="Proteomes" id="UP000283090"/>
    </source>
</evidence>
<dbReference type="AlphaFoldDB" id="A0A436ZS12"/>
<name>A0A436ZS12_ARTFL</name>
<feature type="compositionally biased region" description="Low complexity" evidence="1">
    <location>
        <begin position="546"/>
        <end position="595"/>
    </location>
</feature>
<feature type="compositionally biased region" description="Basic and acidic residues" evidence="1">
    <location>
        <begin position="500"/>
        <end position="510"/>
    </location>
</feature>
<feature type="region of interest" description="Disordered" evidence="1">
    <location>
        <begin position="203"/>
        <end position="227"/>
    </location>
</feature>
<feature type="region of interest" description="Disordered" evidence="1">
    <location>
        <begin position="130"/>
        <end position="156"/>
    </location>
</feature>
<feature type="compositionally biased region" description="Basic and acidic residues" evidence="1">
    <location>
        <begin position="405"/>
        <end position="417"/>
    </location>
</feature>
<dbReference type="Pfam" id="PF16561">
    <property type="entry name" value="AMPK1_CBM"/>
    <property type="match status" value="1"/>
</dbReference>
<keyword evidence="4" id="KW-1185">Reference proteome</keyword>
<protein>
    <recommendedName>
        <fullName evidence="2">AMP-activated protein kinase glycogen-binding domain-containing protein</fullName>
    </recommendedName>
</protein>
<reference evidence="3 4" key="1">
    <citation type="submission" date="2019-01" db="EMBL/GenBank/DDBJ databases">
        <title>Intercellular communication is required for trap formation in the nematode-trapping fungus Duddingtonia flagrans.</title>
        <authorList>
            <person name="Youssar L."/>
            <person name="Wernet V."/>
            <person name="Hensel N."/>
            <person name="Hildebrandt H.-G."/>
            <person name="Fischer R."/>
        </authorList>
    </citation>
    <scope>NUCLEOTIDE SEQUENCE [LARGE SCALE GENOMIC DNA]</scope>
    <source>
        <strain evidence="3 4">CBS H-5679</strain>
    </source>
</reference>
<sequence>MSTGKGTFSFKWTEPADEVYVTGSFDNWTKSEKLTKTADGTHVGVVTVPIEKITYKYVVDGDWTTDPKQRVEKDASGNDNNYLLVKDINPTEEPTLAVPSPIPDTSDGGAALFLHSAGGESTTADLAAGVPLEPKKEKAKEPEPEPEATKEPDTVVTLPVVESEPKEPVQVLFSIGPESTTAVLAAEVPLEVAAKQEPIVPEATKDVVAPEDIPTPDPKSVPGYLPDTIEDKAEGDQVVSVNPIPASETADNPITLAPNEPVPPHTAGINDNVKLDKESYEHADASNLGVGAAAAAAVAVVAEAIAAAVDTTGAKNLIPESSLPIAEAVKDLLPESVVGKVEKEEDHSTATTGVVPPVVIESQDKAGVDPEASGNPAAVEAKKEVEDEIVEKVEKVAPEATTESQRADVPEIVRESQAEAGVPPEASASPIAVEAKKEIEAELKSEVEPAEPIAEEPVASPSETPIVPAVVTTSIEKAGVSAEAVANPVAVEAKAAVEEAITKSETKPETLEPSTAEKVVEAAEKVAEKVTSEAPTTEAPAPPTTEAPTAPTTEAPAAPTTEAPAAPTTEALTAPTTEAPAAPTTEALAAPTTEAPAPPTTEAPAAPTTETPEAPKTEAEAPKTETEAPKTEVNNGEASADAAKDKEAKKKRRVSAFFHKFVQKLK</sequence>
<feature type="region of interest" description="Disordered" evidence="1">
    <location>
        <begin position="500"/>
        <end position="652"/>
    </location>
</feature>
<dbReference type="RefSeq" id="XP_067487090.1">
    <property type="nucleotide sequence ID" value="XM_067639286.1"/>
</dbReference>
<gene>
    <name evidence="3" type="ORF">DFL_009406</name>
</gene>